<evidence type="ECO:0000256" key="9">
    <source>
        <dbReference type="ARBA" id="ARBA00023136"/>
    </source>
</evidence>
<dbReference type="CDD" id="cd06261">
    <property type="entry name" value="TM_PBP2"/>
    <property type="match status" value="1"/>
</dbReference>
<dbReference type="SUPFAM" id="SSF161098">
    <property type="entry name" value="MetI-like"/>
    <property type="match status" value="1"/>
</dbReference>
<evidence type="ECO:0000313" key="13">
    <source>
        <dbReference type="Proteomes" id="UP000077875"/>
    </source>
</evidence>
<dbReference type="InterPro" id="IPR051613">
    <property type="entry name" value="ABC_transp_permease_HisMQ"/>
</dbReference>
<feature type="domain" description="ABC transmembrane type-1" evidence="11">
    <location>
        <begin position="19"/>
        <end position="225"/>
    </location>
</feature>
<evidence type="ECO:0000256" key="3">
    <source>
        <dbReference type="ARBA" id="ARBA00022448"/>
    </source>
</evidence>
<proteinExistence type="inferred from homology"/>
<dbReference type="PANTHER" id="PTHR30133:SF4">
    <property type="entry name" value="ARGININE_ORNITHINE TRANSPORT PROTEIN AOTQ"/>
    <property type="match status" value="1"/>
</dbReference>
<dbReference type="Proteomes" id="UP000077875">
    <property type="component" value="Chromosome"/>
</dbReference>
<gene>
    <name evidence="12" type="ORF">A5892_05990</name>
</gene>
<evidence type="ECO:0000256" key="1">
    <source>
        <dbReference type="ARBA" id="ARBA00004429"/>
    </source>
</evidence>
<feature type="transmembrane region" description="Helical" evidence="10">
    <location>
        <begin position="163"/>
        <end position="184"/>
    </location>
</feature>
<dbReference type="PROSITE" id="PS50928">
    <property type="entry name" value="ABC_TM1"/>
    <property type="match status" value="1"/>
</dbReference>
<dbReference type="GO" id="GO:0022857">
    <property type="term" value="F:transmembrane transporter activity"/>
    <property type="evidence" value="ECO:0007669"/>
    <property type="project" value="InterPro"/>
</dbReference>
<keyword evidence="3 10" id="KW-0813">Transport</keyword>
<keyword evidence="5" id="KW-0997">Cell inner membrane</keyword>
<keyword evidence="8 10" id="KW-1133">Transmembrane helix</keyword>
<accession>A0A172YCT9</accession>
<reference evidence="12 13" key="1">
    <citation type="submission" date="2016-04" db="EMBL/GenBank/DDBJ databases">
        <title>Complete Genome Sequence of Halotalea alkalilenta IHB B 13600.</title>
        <authorList>
            <person name="Swarnkar M.K."/>
            <person name="Sharma A."/>
            <person name="Kaushal K."/>
            <person name="Soni R."/>
            <person name="Rana S."/>
            <person name="Singh A.K."/>
            <person name="Gulati A."/>
        </authorList>
    </citation>
    <scope>NUCLEOTIDE SEQUENCE [LARGE SCALE GENOMIC DNA]</scope>
    <source>
        <strain evidence="12 13">IHB B 13600</strain>
    </source>
</reference>
<evidence type="ECO:0000256" key="10">
    <source>
        <dbReference type="RuleBase" id="RU363032"/>
    </source>
</evidence>
<comment type="subcellular location">
    <subcellularLocation>
        <location evidence="1">Cell inner membrane</location>
        <topology evidence="1">Multi-pass membrane protein</topology>
    </subcellularLocation>
    <subcellularLocation>
        <location evidence="10">Cell membrane</location>
        <topology evidence="10">Multi-pass membrane protein</topology>
    </subcellularLocation>
</comment>
<protein>
    <submittedName>
        <fullName evidence="12">ABC transporter</fullName>
    </submittedName>
</protein>
<keyword evidence="7" id="KW-0029">Amino-acid transport</keyword>
<keyword evidence="13" id="KW-1185">Reference proteome</keyword>
<dbReference type="Gene3D" id="1.10.3720.10">
    <property type="entry name" value="MetI-like"/>
    <property type="match status" value="1"/>
</dbReference>
<dbReference type="Pfam" id="PF00528">
    <property type="entry name" value="BPD_transp_1"/>
    <property type="match status" value="1"/>
</dbReference>
<evidence type="ECO:0000256" key="4">
    <source>
        <dbReference type="ARBA" id="ARBA00022475"/>
    </source>
</evidence>
<dbReference type="RefSeq" id="WP_064122028.1">
    <property type="nucleotide sequence ID" value="NZ_CP015243.1"/>
</dbReference>
<evidence type="ECO:0000256" key="5">
    <source>
        <dbReference type="ARBA" id="ARBA00022519"/>
    </source>
</evidence>
<evidence type="ECO:0000256" key="7">
    <source>
        <dbReference type="ARBA" id="ARBA00022970"/>
    </source>
</evidence>
<feature type="transmembrane region" description="Helical" evidence="10">
    <location>
        <begin position="204"/>
        <end position="225"/>
    </location>
</feature>
<feature type="transmembrane region" description="Helical" evidence="10">
    <location>
        <begin position="20"/>
        <end position="43"/>
    </location>
</feature>
<evidence type="ECO:0000256" key="2">
    <source>
        <dbReference type="ARBA" id="ARBA00010072"/>
    </source>
</evidence>
<dbReference type="GO" id="GO:0006865">
    <property type="term" value="P:amino acid transport"/>
    <property type="evidence" value="ECO:0007669"/>
    <property type="project" value="UniProtKB-KW"/>
</dbReference>
<dbReference type="AlphaFoldDB" id="A0A172YCT9"/>
<dbReference type="KEGG" id="haa:A5892_05990"/>
<dbReference type="STRING" id="376489.A5892_05990"/>
<dbReference type="InterPro" id="IPR035906">
    <property type="entry name" value="MetI-like_sf"/>
</dbReference>
<keyword evidence="4" id="KW-1003">Cell membrane</keyword>
<evidence type="ECO:0000256" key="6">
    <source>
        <dbReference type="ARBA" id="ARBA00022692"/>
    </source>
</evidence>
<name>A0A172YCT9_9GAMM</name>
<evidence type="ECO:0000313" key="12">
    <source>
        <dbReference type="EMBL" id="ANF57070.1"/>
    </source>
</evidence>
<dbReference type="InterPro" id="IPR000515">
    <property type="entry name" value="MetI-like"/>
</dbReference>
<feature type="transmembrane region" description="Helical" evidence="10">
    <location>
        <begin position="97"/>
        <end position="120"/>
    </location>
</feature>
<dbReference type="GO" id="GO:0043190">
    <property type="term" value="C:ATP-binding cassette (ABC) transporter complex"/>
    <property type="evidence" value="ECO:0007669"/>
    <property type="project" value="InterPro"/>
</dbReference>
<organism evidence="12 13">
    <name type="scientific">Halotalea alkalilenta</name>
    <dbReference type="NCBI Taxonomy" id="376489"/>
    <lineage>
        <taxon>Bacteria</taxon>
        <taxon>Pseudomonadati</taxon>
        <taxon>Pseudomonadota</taxon>
        <taxon>Gammaproteobacteria</taxon>
        <taxon>Oceanospirillales</taxon>
        <taxon>Halomonadaceae</taxon>
        <taxon>Halotalea</taxon>
    </lineage>
</organism>
<evidence type="ECO:0000259" key="11">
    <source>
        <dbReference type="PROSITE" id="PS50928"/>
    </source>
</evidence>
<keyword evidence="6 10" id="KW-0812">Transmembrane</keyword>
<keyword evidence="9 10" id="KW-0472">Membrane</keyword>
<dbReference type="InterPro" id="IPR010065">
    <property type="entry name" value="AA_ABC_transptr_permease_3TM"/>
</dbReference>
<comment type="similarity">
    <text evidence="2">Belongs to the binding-protein-dependent transport system permease family. HisMQ subfamily.</text>
</comment>
<evidence type="ECO:0000256" key="8">
    <source>
        <dbReference type="ARBA" id="ARBA00022989"/>
    </source>
</evidence>
<dbReference type="PANTHER" id="PTHR30133">
    <property type="entry name" value="CATIONIC AMINO ACID TRANSPORTER, MEMBRANE COMPONENT"/>
    <property type="match status" value="1"/>
</dbReference>
<dbReference type="EMBL" id="CP015243">
    <property type="protein sequence ID" value="ANF57070.1"/>
    <property type="molecule type" value="Genomic_DNA"/>
</dbReference>
<feature type="transmembrane region" description="Helical" evidence="10">
    <location>
        <begin position="55"/>
        <end position="77"/>
    </location>
</feature>
<sequence length="241" mass="26512">MDLAWLDFQGYGPRLIEGGWLTLRVAVLSMVIALLLGMLTASAKLSSSALLKGVATFYTTVIRGVPDLVLMMLLFYGGQIGVNMFTDYLYDATDGRIDWFIDVDAFTAGVITIGFIFGAYMAETFRGAFMAVDAGQMEAARAYGMSPLKAFQRVRFPLMMRHALPGLGNNWMVLLKTTALVSIIGLTDMVRVADEATKATHQPFLFLLPVALGYLAIASLSELLFQWLTRRYSVGFTEAND</sequence>
<dbReference type="NCBIfam" id="TIGR01726">
    <property type="entry name" value="HEQRo_perm_3TM"/>
    <property type="match status" value="1"/>
</dbReference>